<evidence type="ECO:0000313" key="1">
    <source>
        <dbReference type="EMBL" id="AUG49531.1"/>
    </source>
</evidence>
<dbReference type="EMBL" id="CP019157">
    <property type="protein sequence ID" value="AUG49531.1"/>
    <property type="molecule type" value="Genomic_DNA"/>
</dbReference>
<organism evidence="1 2">
    <name type="scientific">Haloarcula taiwanensis</name>
    <dbReference type="NCBI Taxonomy" id="1932004"/>
    <lineage>
        <taxon>Archaea</taxon>
        <taxon>Methanobacteriati</taxon>
        <taxon>Methanobacteriota</taxon>
        <taxon>Stenosarchaea group</taxon>
        <taxon>Halobacteria</taxon>
        <taxon>Halobacteriales</taxon>
        <taxon>Haloarculaceae</taxon>
        <taxon>Haloarcula</taxon>
    </lineage>
</organism>
<keyword evidence="2" id="KW-1185">Reference proteome</keyword>
<keyword evidence="1" id="KW-0614">Plasmid</keyword>
<name>A0A2H5A485_9EURY</name>
<dbReference type="KEGG" id="hta:BVU17_18280"/>
<evidence type="ECO:0000313" key="2">
    <source>
        <dbReference type="Proteomes" id="UP000242917"/>
    </source>
</evidence>
<reference evidence="1 2" key="1">
    <citation type="submission" date="2017-01" db="EMBL/GenBank/DDBJ databases">
        <title>A Red Light-Sensitive Sensory Rhodopsin I From Haloarcula taiwanensis, A New Haloarchaeon Isolated From Taiwan.</title>
        <authorList>
            <person name="Yang C.-S."/>
            <person name="Han Y.-A."/>
            <person name="Chen P.-C."/>
            <person name="Ng W.V."/>
            <person name="Chen T.-W."/>
        </authorList>
    </citation>
    <scope>NUCLEOTIDE SEQUENCE [LARGE SCALE GENOMIC DNA]</scope>
    <source>
        <strain evidence="1 2">Taiwanensis</strain>
        <plasmid evidence="1 2">pNYT2</plasmid>
    </source>
</reference>
<sequence length="166" mass="19178">MSLFKFEVAIKTIRTLLNAEMQESMEELDEELDDVDQEELGQLSVIENLIEQFTGENIPLRFESDDWQYGVSLDRSKMRVDPPSAFLDEPEFKLIGRVERHIPDGGYWDPIQATSILDRYLPENEASDELRSQLEIVAAEMNIPMEPDDWQLEGQTATINPIAVFW</sequence>
<gene>
    <name evidence="1" type="ORF">BVU17_18280</name>
</gene>
<proteinExistence type="predicted"/>
<accession>A0A2H5A485</accession>
<dbReference type="Proteomes" id="UP000242917">
    <property type="component" value="Plasmid pNYT2"/>
</dbReference>
<dbReference type="AlphaFoldDB" id="A0A2H5A485"/>
<geneLocation type="plasmid" evidence="1 2">
    <name>pNYT2</name>
</geneLocation>
<protein>
    <submittedName>
        <fullName evidence="1">Uncharacterized protein</fullName>
    </submittedName>
</protein>